<keyword evidence="2" id="KW-1133">Transmembrane helix</keyword>
<accession>A0A931CGU2</accession>
<comment type="caution">
    <text evidence="3">The sequence shown here is derived from an EMBL/GenBank/DDBJ whole genome shotgun (WGS) entry which is preliminary data.</text>
</comment>
<proteinExistence type="predicted"/>
<organism evidence="3 4">
    <name type="scientific">Actinoplanes aureus</name>
    <dbReference type="NCBI Taxonomy" id="2792083"/>
    <lineage>
        <taxon>Bacteria</taxon>
        <taxon>Bacillati</taxon>
        <taxon>Actinomycetota</taxon>
        <taxon>Actinomycetes</taxon>
        <taxon>Micromonosporales</taxon>
        <taxon>Micromonosporaceae</taxon>
        <taxon>Actinoplanes</taxon>
    </lineage>
</organism>
<protein>
    <submittedName>
        <fullName evidence="3">Uncharacterized protein</fullName>
    </submittedName>
</protein>
<dbReference type="RefSeq" id="WP_196418781.1">
    <property type="nucleotide sequence ID" value="NZ_JADQTO010000024.1"/>
</dbReference>
<evidence type="ECO:0000256" key="2">
    <source>
        <dbReference type="SAM" id="Phobius"/>
    </source>
</evidence>
<gene>
    <name evidence="3" type="ORF">I4J89_36730</name>
</gene>
<reference evidence="3" key="1">
    <citation type="submission" date="2020-11" db="EMBL/GenBank/DDBJ databases">
        <title>Isolation and identification of active actinomycetes.</title>
        <authorList>
            <person name="Sun X."/>
        </authorList>
    </citation>
    <scope>NUCLEOTIDE SEQUENCE</scope>
    <source>
        <strain evidence="3">NEAU-A11</strain>
    </source>
</reference>
<keyword evidence="2" id="KW-0472">Membrane</keyword>
<dbReference type="AlphaFoldDB" id="A0A931CGU2"/>
<feature type="transmembrane region" description="Helical" evidence="2">
    <location>
        <begin position="12"/>
        <end position="31"/>
    </location>
</feature>
<evidence type="ECO:0000313" key="4">
    <source>
        <dbReference type="Proteomes" id="UP000598146"/>
    </source>
</evidence>
<evidence type="ECO:0000313" key="3">
    <source>
        <dbReference type="EMBL" id="MBG0567008.1"/>
    </source>
</evidence>
<keyword evidence="4" id="KW-1185">Reference proteome</keyword>
<keyword evidence="2" id="KW-0812">Transmembrane</keyword>
<feature type="region of interest" description="Disordered" evidence="1">
    <location>
        <begin position="39"/>
        <end position="68"/>
    </location>
</feature>
<evidence type="ECO:0000256" key="1">
    <source>
        <dbReference type="SAM" id="MobiDB-lite"/>
    </source>
</evidence>
<name>A0A931CGU2_9ACTN</name>
<sequence length="268" mass="27529">MLIYEQQIRRPWRLLGFTAVIVSLTVGVILGQTEAYQPPAPRPAATAQAGGSVPAPQPSGAIPTPAPLTAPLGTIKQRRLEVTGAATALRIRTADLGEALFSVTAFDPSAVPQVVDAAGGSLLTLAPGAVVTAGAEVVLNSTVAWTLKVTDGANELDVDSRAGGLAGLEIAGAVSRGVLHLAKPQGTVKLAVTGTLGELIVRTEKDALVRMRLDEGAGSATINGAARRDIKAGATLRDTGWAAATGKYDARFTAQVKSVLVERLTSDR</sequence>
<dbReference type="EMBL" id="JADQTO010000024">
    <property type="protein sequence ID" value="MBG0567008.1"/>
    <property type="molecule type" value="Genomic_DNA"/>
</dbReference>
<dbReference type="Proteomes" id="UP000598146">
    <property type="component" value="Unassembled WGS sequence"/>
</dbReference>